<proteinExistence type="predicted"/>
<protein>
    <submittedName>
        <fullName evidence="1">Uncharacterized protein</fullName>
    </submittedName>
</protein>
<dbReference type="AlphaFoldDB" id="A0A7V3J9Y4"/>
<name>A0A7V3J9Y4_UNCC3</name>
<sequence length="199" mass="22985">MIFRAELVASKCWSEPLIYLYPEKQTEVKIQLSKVINLSESEPPYSNGWNVIAYPNGKIYDTSKQRYYPYLYWEGSAPVSSKPVFTDVVANKDVHKYFNDKLSKLGLNSKEITDFESYWEPKLKDSPYYLISFYDASELNKIAPLSIQPPPTTLIRILMTYEELNTKISISQLNTNYSTPQRKGFTVVELGGVLHYPKK</sequence>
<organism evidence="1">
    <name type="scientific">candidate division CPR3 bacterium</name>
    <dbReference type="NCBI Taxonomy" id="2268181"/>
    <lineage>
        <taxon>Bacteria</taxon>
        <taxon>Bacteria division CPR3</taxon>
    </lineage>
</organism>
<evidence type="ECO:0000313" key="1">
    <source>
        <dbReference type="EMBL" id="HFZ08883.1"/>
    </source>
</evidence>
<dbReference type="EMBL" id="DTGG01000065">
    <property type="protein sequence ID" value="HFZ08883.1"/>
    <property type="molecule type" value="Genomic_DNA"/>
</dbReference>
<reference evidence="1" key="1">
    <citation type="journal article" date="2020" name="mSystems">
        <title>Genome- and Community-Level Interaction Insights into Carbon Utilization and Element Cycling Functions of Hydrothermarchaeota in Hydrothermal Sediment.</title>
        <authorList>
            <person name="Zhou Z."/>
            <person name="Liu Y."/>
            <person name="Xu W."/>
            <person name="Pan J."/>
            <person name="Luo Z.H."/>
            <person name="Li M."/>
        </authorList>
    </citation>
    <scope>NUCLEOTIDE SEQUENCE [LARGE SCALE GENOMIC DNA]</scope>
    <source>
        <strain evidence="1">SpSt-757</strain>
    </source>
</reference>
<accession>A0A7V3J9Y4</accession>
<gene>
    <name evidence="1" type="ORF">ENV41_01975</name>
</gene>
<comment type="caution">
    <text evidence="1">The sequence shown here is derived from an EMBL/GenBank/DDBJ whole genome shotgun (WGS) entry which is preliminary data.</text>
</comment>